<evidence type="ECO:0000256" key="3">
    <source>
        <dbReference type="ARBA" id="ARBA00009636"/>
    </source>
</evidence>
<dbReference type="GO" id="GO:0005200">
    <property type="term" value="F:structural constituent of cytoskeleton"/>
    <property type="evidence" value="ECO:0007669"/>
    <property type="project" value="InterPro"/>
</dbReference>
<organism evidence="16 17">
    <name type="scientific">Spodoptera exigua</name>
    <name type="common">Beet armyworm</name>
    <name type="synonym">Noctua fulgens</name>
    <dbReference type="NCBI Taxonomy" id="7107"/>
    <lineage>
        <taxon>Eukaryota</taxon>
        <taxon>Metazoa</taxon>
        <taxon>Ecdysozoa</taxon>
        <taxon>Arthropoda</taxon>
        <taxon>Hexapoda</taxon>
        <taxon>Insecta</taxon>
        <taxon>Pterygota</taxon>
        <taxon>Neoptera</taxon>
        <taxon>Endopterygota</taxon>
        <taxon>Lepidoptera</taxon>
        <taxon>Glossata</taxon>
        <taxon>Ditrysia</taxon>
        <taxon>Noctuoidea</taxon>
        <taxon>Noctuidae</taxon>
        <taxon>Amphipyrinae</taxon>
        <taxon>Spodoptera</taxon>
    </lineage>
</organism>
<keyword evidence="7 12" id="KW-0547">Nucleotide-binding</keyword>
<dbReference type="InterPro" id="IPR018316">
    <property type="entry name" value="Tubulin/FtsZ_2-layer-sand-dom"/>
</dbReference>
<feature type="compositionally biased region" description="Acidic residues" evidence="13">
    <location>
        <begin position="400"/>
        <end position="416"/>
    </location>
</feature>
<comment type="similarity">
    <text evidence="3 12">Belongs to the tubulin family.</text>
</comment>
<dbReference type="InterPro" id="IPR000217">
    <property type="entry name" value="Tubulin"/>
</dbReference>
<dbReference type="SUPFAM" id="SSF52490">
    <property type="entry name" value="Tubulin nucleotide-binding domain-like"/>
    <property type="match status" value="1"/>
</dbReference>
<dbReference type="Gene3D" id="1.10.287.600">
    <property type="entry name" value="Helix hairpin bin"/>
    <property type="match status" value="1"/>
</dbReference>
<keyword evidence="6" id="KW-0479">Metal-binding</keyword>
<evidence type="ECO:0000256" key="4">
    <source>
        <dbReference type="ARBA" id="ARBA00022490"/>
    </source>
</evidence>
<evidence type="ECO:0000256" key="8">
    <source>
        <dbReference type="ARBA" id="ARBA00022842"/>
    </source>
</evidence>
<dbReference type="PRINTS" id="PR01161">
    <property type="entry name" value="TUBULIN"/>
</dbReference>
<keyword evidence="5 12" id="KW-0493">Microtubule</keyword>
<keyword evidence="8" id="KW-0460">Magnesium</keyword>
<sequence>MSDNNMDHDSPLFKPYICLSTKNMYEHFWEIISEEHGIDPTGVYRGTSDLQLERISVYYNEASVATAENGGKYVPRAILLDLEPGTMDAVRSGAYGQLFRPDNFVFGQSGAGNNWAKGHYTEGAELVDAVLDVVRKECENCDCLQGFQLTHSLGGGTGSGMGTLLISKIREEYPDRIMNTYSVVPSPKVSDTVVEPYNAVLSIHQLVENTDETYCIDNEALYDICYRTLKVPNPTYGDLNHLVSLTMSGVTTCLRFPGQLNADLRKLAVNMVPFPPSKYRALTVPELTQQMFDAKNMMAACDPRHGRYLTVAAIFRGRMSMKEVDEQMLSIQNKNSSFFVEWIPNNVKTARISEQFTAMFRRKAFLHWYTGEGMDEMEFNEAESNVNDLVSEYQQYQEATAEDDTEFDQEDMEELAQDEHHD</sequence>
<dbReference type="Gene3D" id="3.40.50.1440">
    <property type="entry name" value="Tubulin/FtsZ, GTPase domain"/>
    <property type="match status" value="1"/>
</dbReference>
<dbReference type="InterPro" id="IPR036525">
    <property type="entry name" value="Tubulin/FtsZ_GTPase_sf"/>
</dbReference>
<dbReference type="CDD" id="cd02187">
    <property type="entry name" value="beta_tubulin"/>
    <property type="match status" value="1"/>
</dbReference>
<dbReference type="GO" id="GO:0046872">
    <property type="term" value="F:metal ion binding"/>
    <property type="evidence" value="ECO:0007669"/>
    <property type="project" value="UniProtKB-KW"/>
</dbReference>
<dbReference type="InterPro" id="IPR002453">
    <property type="entry name" value="Beta_tubulin"/>
</dbReference>
<evidence type="ECO:0000256" key="13">
    <source>
        <dbReference type="SAM" id="MobiDB-lite"/>
    </source>
</evidence>
<evidence type="ECO:0000259" key="15">
    <source>
        <dbReference type="SMART" id="SM00865"/>
    </source>
</evidence>
<evidence type="ECO:0000256" key="6">
    <source>
        <dbReference type="ARBA" id="ARBA00022723"/>
    </source>
</evidence>
<dbReference type="InterPro" id="IPR008280">
    <property type="entry name" value="Tub_FtsZ_C"/>
</dbReference>
<comment type="caution">
    <text evidence="16">The sequence shown here is derived from an EMBL/GenBank/DDBJ whole genome shotgun (WGS) entry which is preliminary data.</text>
</comment>
<comment type="cofactor">
    <cofactor evidence="1">
        <name>Mg(2+)</name>
        <dbReference type="ChEBI" id="CHEBI:18420"/>
    </cofactor>
</comment>
<dbReference type="GO" id="GO:0007017">
    <property type="term" value="P:microtubule-based process"/>
    <property type="evidence" value="ECO:0007669"/>
    <property type="project" value="InterPro"/>
</dbReference>
<comment type="subcellular location">
    <subcellularLocation>
        <location evidence="2">Cytoplasm</location>
        <location evidence="2">Cytoskeleton</location>
    </subcellularLocation>
</comment>
<evidence type="ECO:0000256" key="2">
    <source>
        <dbReference type="ARBA" id="ARBA00004245"/>
    </source>
</evidence>
<dbReference type="SMART" id="SM00864">
    <property type="entry name" value="Tubulin"/>
    <property type="match status" value="1"/>
</dbReference>
<dbReference type="InterPro" id="IPR003008">
    <property type="entry name" value="Tubulin_FtsZ_GTPase"/>
</dbReference>
<dbReference type="Proteomes" id="UP000648187">
    <property type="component" value="Unassembled WGS sequence"/>
</dbReference>
<keyword evidence="4" id="KW-0963">Cytoplasm</keyword>
<evidence type="ECO:0000313" key="16">
    <source>
        <dbReference type="EMBL" id="KAF9410008.1"/>
    </source>
</evidence>
<dbReference type="PANTHER" id="PTHR11588">
    <property type="entry name" value="TUBULIN"/>
    <property type="match status" value="1"/>
</dbReference>
<evidence type="ECO:0000313" key="17">
    <source>
        <dbReference type="Proteomes" id="UP000648187"/>
    </source>
</evidence>
<feature type="domain" description="Tubulin/FtsZ GTPase" evidence="14">
    <location>
        <begin position="64"/>
        <end position="258"/>
    </location>
</feature>
<dbReference type="PRINTS" id="PR01163">
    <property type="entry name" value="BETATUBULIN"/>
</dbReference>
<feature type="domain" description="Tubulin/FtsZ 2-layer sandwich" evidence="15">
    <location>
        <begin position="260"/>
        <end position="361"/>
    </location>
</feature>
<evidence type="ECO:0000256" key="9">
    <source>
        <dbReference type="ARBA" id="ARBA00023134"/>
    </source>
</evidence>
<dbReference type="EMBL" id="JACKWZ010000283">
    <property type="protein sequence ID" value="KAF9410008.1"/>
    <property type="molecule type" value="Genomic_DNA"/>
</dbReference>
<dbReference type="InterPro" id="IPR017975">
    <property type="entry name" value="Tubulin_CS"/>
</dbReference>
<evidence type="ECO:0000256" key="11">
    <source>
        <dbReference type="ARBA" id="ARBA00034296"/>
    </source>
</evidence>
<evidence type="ECO:0000259" key="14">
    <source>
        <dbReference type="SMART" id="SM00864"/>
    </source>
</evidence>
<dbReference type="GO" id="GO:0005525">
    <property type="term" value="F:GTP binding"/>
    <property type="evidence" value="ECO:0007669"/>
    <property type="project" value="UniProtKB-UniRule"/>
</dbReference>
<dbReference type="InterPro" id="IPR023123">
    <property type="entry name" value="Tubulin_C"/>
</dbReference>
<dbReference type="GO" id="GO:0005874">
    <property type="term" value="C:microtubule"/>
    <property type="evidence" value="ECO:0007669"/>
    <property type="project" value="UniProtKB-KW"/>
</dbReference>
<protein>
    <recommendedName>
        <fullName evidence="12">Tubulin beta chain</fullName>
    </recommendedName>
</protein>
<keyword evidence="9 12" id="KW-0342">GTP-binding</keyword>
<keyword evidence="17" id="KW-1185">Reference proteome</keyword>
<evidence type="ECO:0000256" key="12">
    <source>
        <dbReference type="RuleBase" id="RU000352"/>
    </source>
</evidence>
<dbReference type="SMART" id="SM00865">
    <property type="entry name" value="Tubulin_C"/>
    <property type="match status" value="1"/>
</dbReference>
<proteinExistence type="inferred from homology"/>
<gene>
    <name evidence="16" type="ORF">HW555_010788</name>
</gene>
<name>A0A835G8V1_SPOEX</name>
<keyword evidence="10" id="KW-0206">Cytoskeleton</keyword>
<dbReference type="Pfam" id="PF00091">
    <property type="entry name" value="Tubulin"/>
    <property type="match status" value="1"/>
</dbReference>
<accession>A0A835G8V1</accession>
<evidence type="ECO:0000256" key="10">
    <source>
        <dbReference type="ARBA" id="ARBA00023212"/>
    </source>
</evidence>
<dbReference type="FunFam" id="1.10.287.600:FF:000006">
    <property type="entry name" value="Tubulin beta chain"/>
    <property type="match status" value="1"/>
</dbReference>
<dbReference type="GO" id="GO:0003924">
    <property type="term" value="F:GTPase activity"/>
    <property type="evidence" value="ECO:0007669"/>
    <property type="project" value="InterPro"/>
</dbReference>
<dbReference type="SUPFAM" id="SSF55307">
    <property type="entry name" value="Tubulin C-terminal domain-like"/>
    <property type="match status" value="1"/>
</dbReference>
<dbReference type="FunFam" id="3.40.50.1440:FF:000006">
    <property type="entry name" value="Tubulin beta chain"/>
    <property type="match status" value="1"/>
</dbReference>
<feature type="region of interest" description="Disordered" evidence="13">
    <location>
        <begin position="397"/>
        <end position="422"/>
    </location>
</feature>
<reference evidence="16" key="1">
    <citation type="submission" date="2020-08" db="EMBL/GenBank/DDBJ databases">
        <title>Spodoptera exigua strain:BAW_Kor-Di-RS1 Genome sequencing and assembly.</title>
        <authorList>
            <person name="Kim J."/>
            <person name="Nam H.Y."/>
            <person name="Kwon M."/>
            <person name="Choi J.H."/>
            <person name="Cho S.R."/>
            <person name="Kim G.-H."/>
        </authorList>
    </citation>
    <scope>NUCLEOTIDE SEQUENCE</scope>
    <source>
        <strain evidence="16">BAW_Kor-Di-RS1</strain>
        <tissue evidence="16">Whole-body</tissue>
    </source>
</reference>
<evidence type="ECO:0000256" key="7">
    <source>
        <dbReference type="ARBA" id="ARBA00022741"/>
    </source>
</evidence>
<dbReference type="Pfam" id="PF03953">
    <property type="entry name" value="Tubulin_C"/>
    <property type="match status" value="1"/>
</dbReference>
<dbReference type="PROSITE" id="PS00227">
    <property type="entry name" value="TUBULIN"/>
    <property type="match status" value="1"/>
</dbReference>
<dbReference type="AlphaFoldDB" id="A0A835G8V1"/>
<comment type="subunit">
    <text evidence="12">Dimer of alpha and beta chains. A typical microtubule is a hollow water-filled tube with an outer diameter of 25 nm and an inner diameter of 15 nM. Alpha-beta heterodimers associate head-to-tail to form protofilaments running lengthwise along the microtubule wall with the beta-tubulin subunit facing the microtubule plus end conferring a structural polarity. Microtubules usually have 13 protofilaments but different protofilament numbers can be found in some organisms and specialized cells.</text>
</comment>
<evidence type="ECO:0000256" key="1">
    <source>
        <dbReference type="ARBA" id="ARBA00001946"/>
    </source>
</evidence>
<evidence type="ECO:0000256" key="5">
    <source>
        <dbReference type="ARBA" id="ARBA00022701"/>
    </source>
</evidence>
<comment type="function">
    <text evidence="11 12">Tubulin is the major constituent of microtubules, a cylinder consisting of laterally associated linear protofilaments composed of alpha- and beta-tubulin heterodimers. Microtubules grow by the addition of GTP-tubulin dimers to the microtubule end, where a stabilizing cap forms. Below the cap, tubulin dimers are in GDP-bound state, owing to GTPase activity of alpha-tubulin.</text>
</comment>